<comment type="caution">
    <text evidence="1">The sequence shown here is derived from an EMBL/GenBank/DDBJ whole genome shotgun (WGS) entry which is preliminary data.</text>
</comment>
<keyword evidence="2" id="KW-1185">Reference proteome</keyword>
<dbReference type="Proteomes" id="UP000701853">
    <property type="component" value="Chromosome 13"/>
</dbReference>
<proteinExistence type="predicted"/>
<reference evidence="1 2" key="1">
    <citation type="journal article" date="2021" name="bioRxiv">
        <title>The Gossypium anomalum genome as a resource for cotton improvement and evolutionary analysis of hybrid incompatibility.</title>
        <authorList>
            <person name="Grover C.E."/>
            <person name="Yuan D."/>
            <person name="Arick M.A."/>
            <person name="Miller E.R."/>
            <person name="Hu G."/>
            <person name="Peterson D.G."/>
            <person name="Wendel J.F."/>
            <person name="Udall J.A."/>
        </authorList>
    </citation>
    <scope>NUCLEOTIDE SEQUENCE [LARGE SCALE GENOMIC DNA]</scope>
    <source>
        <strain evidence="1">JFW-Udall</strain>
        <tissue evidence="1">Leaf</tissue>
    </source>
</reference>
<evidence type="ECO:0000313" key="2">
    <source>
        <dbReference type="Proteomes" id="UP000701853"/>
    </source>
</evidence>
<accession>A0A8J6CFL0</accession>
<dbReference type="PROSITE" id="PS50231">
    <property type="entry name" value="RICIN_B_LECTIN"/>
    <property type="match status" value="1"/>
</dbReference>
<gene>
    <name evidence="1" type="ORF">CXB51_035178</name>
</gene>
<evidence type="ECO:0000313" key="1">
    <source>
        <dbReference type="EMBL" id="KAG8473212.1"/>
    </source>
</evidence>
<organism evidence="1 2">
    <name type="scientific">Gossypium anomalum</name>
    <dbReference type="NCBI Taxonomy" id="47600"/>
    <lineage>
        <taxon>Eukaryota</taxon>
        <taxon>Viridiplantae</taxon>
        <taxon>Streptophyta</taxon>
        <taxon>Embryophyta</taxon>
        <taxon>Tracheophyta</taxon>
        <taxon>Spermatophyta</taxon>
        <taxon>Magnoliopsida</taxon>
        <taxon>eudicotyledons</taxon>
        <taxon>Gunneridae</taxon>
        <taxon>Pentapetalae</taxon>
        <taxon>rosids</taxon>
        <taxon>malvids</taxon>
        <taxon>Malvales</taxon>
        <taxon>Malvaceae</taxon>
        <taxon>Malvoideae</taxon>
        <taxon>Gossypium</taxon>
    </lineage>
</organism>
<dbReference type="OrthoDB" id="1642280at2759"/>
<dbReference type="SUPFAM" id="SSF50370">
    <property type="entry name" value="Ricin B-like lectins"/>
    <property type="match status" value="1"/>
</dbReference>
<dbReference type="AlphaFoldDB" id="A0A8J6CFL0"/>
<sequence>MYDNTIWSNGKCLTTTRYKSESYVMIYNCETLDSISKFGVVGVWAIHPDSTIRPQKNQDGCLKYANVGEDVSDDTILHVVTEHVMDVKDTIAILPEITVNNYNKRYTQIWFQV</sequence>
<name>A0A8J6CFL0_9ROSI</name>
<dbReference type="EMBL" id="JAHUZN010000013">
    <property type="protein sequence ID" value="KAG8473212.1"/>
    <property type="molecule type" value="Genomic_DNA"/>
</dbReference>
<dbReference type="InterPro" id="IPR035992">
    <property type="entry name" value="Ricin_B-like_lectins"/>
</dbReference>
<protein>
    <submittedName>
        <fullName evidence="1">Uncharacterized protein</fullName>
    </submittedName>
</protein>